<evidence type="ECO:0000256" key="5">
    <source>
        <dbReference type="ARBA" id="ARBA00022892"/>
    </source>
</evidence>
<feature type="compositionally biased region" description="Low complexity" evidence="7">
    <location>
        <begin position="847"/>
        <end position="885"/>
    </location>
</feature>
<feature type="compositionally biased region" description="Pro residues" evidence="7">
    <location>
        <begin position="1448"/>
        <end position="1466"/>
    </location>
</feature>
<feature type="compositionally biased region" description="Low complexity" evidence="7">
    <location>
        <begin position="43"/>
        <end position="62"/>
    </location>
</feature>
<keyword evidence="11" id="KW-1185">Reference proteome</keyword>
<dbReference type="STRING" id="670386.D3BG35"/>
<feature type="domain" description="Sec16 Sec23-binding" evidence="8">
    <location>
        <begin position="1047"/>
        <end position="1303"/>
    </location>
</feature>
<dbReference type="PANTHER" id="PTHR13402">
    <property type="entry name" value="RGPR-RELATED"/>
    <property type="match status" value="1"/>
</dbReference>
<dbReference type="InterPro" id="IPR024340">
    <property type="entry name" value="Sec16_CCD"/>
</dbReference>
<feature type="compositionally biased region" description="Gly residues" evidence="7">
    <location>
        <begin position="391"/>
        <end position="411"/>
    </location>
</feature>
<feature type="compositionally biased region" description="Polar residues" evidence="7">
    <location>
        <begin position="1468"/>
        <end position="1479"/>
    </location>
</feature>
<feature type="region of interest" description="Disordered" evidence="7">
    <location>
        <begin position="783"/>
        <end position="885"/>
    </location>
</feature>
<evidence type="ECO:0000256" key="1">
    <source>
        <dbReference type="ARBA" id="ARBA00004240"/>
    </source>
</evidence>
<reference evidence="10 11" key="1">
    <citation type="journal article" date="2011" name="Genome Res.">
        <title>Phylogeny-wide analysis of social amoeba genomes highlights ancient origins for complex intercellular communication.</title>
        <authorList>
            <person name="Heidel A.J."/>
            <person name="Lawal H.M."/>
            <person name="Felder M."/>
            <person name="Schilde C."/>
            <person name="Helps N.R."/>
            <person name="Tunggal B."/>
            <person name="Rivero F."/>
            <person name="John U."/>
            <person name="Schleicher M."/>
            <person name="Eichinger L."/>
            <person name="Platzer M."/>
            <person name="Noegel A.A."/>
            <person name="Schaap P."/>
            <person name="Gloeckner G."/>
        </authorList>
    </citation>
    <scope>NUCLEOTIDE SEQUENCE [LARGE SCALE GENOMIC DNA]</scope>
    <source>
        <strain evidence="11">ATCC 26659 / Pp 5 / PN500</strain>
    </source>
</reference>
<evidence type="ECO:0000313" key="11">
    <source>
        <dbReference type="Proteomes" id="UP000001396"/>
    </source>
</evidence>
<comment type="caution">
    <text evidence="10">The sequence shown here is derived from an EMBL/GenBank/DDBJ whole genome shotgun (WGS) entry which is preliminary data.</text>
</comment>
<feature type="region of interest" description="Disordered" evidence="7">
    <location>
        <begin position="1340"/>
        <end position="1408"/>
    </location>
</feature>
<keyword evidence="4 6" id="KW-0256">Endoplasmic reticulum</keyword>
<dbReference type="OMA" id="NQPPPIM"/>
<comment type="similarity">
    <text evidence="2 6">Belongs to the SEC16 family.</text>
</comment>
<dbReference type="CDD" id="cd09233">
    <property type="entry name" value="ACE1-Sec16-like"/>
    <property type="match status" value="1"/>
</dbReference>
<dbReference type="GO" id="GO:0070973">
    <property type="term" value="P:protein localization to endoplasmic reticulum exit site"/>
    <property type="evidence" value="ECO:0007669"/>
    <property type="project" value="TreeGrafter"/>
</dbReference>
<feature type="compositionally biased region" description="Basic and acidic residues" evidence="7">
    <location>
        <begin position="146"/>
        <end position="158"/>
    </location>
</feature>
<dbReference type="InterPro" id="IPR024298">
    <property type="entry name" value="Sec16_Sec23-bd"/>
</dbReference>
<feature type="compositionally biased region" description="Polar residues" evidence="7">
    <location>
        <begin position="783"/>
        <end position="797"/>
    </location>
</feature>
<comment type="subcellular location">
    <subcellularLocation>
        <location evidence="1">Endoplasmic reticulum</location>
    </subcellularLocation>
</comment>
<feature type="region of interest" description="Disordered" evidence="7">
    <location>
        <begin position="465"/>
        <end position="579"/>
    </location>
</feature>
<organism evidence="10 11">
    <name type="scientific">Heterostelium pallidum (strain ATCC 26659 / Pp 5 / PN500)</name>
    <name type="common">Cellular slime mold</name>
    <name type="synonym">Polysphondylium pallidum</name>
    <dbReference type="NCBI Taxonomy" id="670386"/>
    <lineage>
        <taxon>Eukaryota</taxon>
        <taxon>Amoebozoa</taxon>
        <taxon>Evosea</taxon>
        <taxon>Eumycetozoa</taxon>
        <taxon>Dictyostelia</taxon>
        <taxon>Acytosteliales</taxon>
        <taxon>Acytosteliaceae</taxon>
        <taxon>Heterostelium</taxon>
    </lineage>
</organism>
<feature type="region of interest" description="Disordered" evidence="7">
    <location>
        <begin position="591"/>
        <end position="768"/>
    </location>
</feature>
<feature type="compositionally biased region" description="Low complexity" evidence="7">
    <location>
        <begin position="1656"/>
        <end position="1670"/>
    </location>
</feature>
<dbReference type="GO" id="GO:0070971">
    <property type="term" value="C:endoplasmic reticulum exit site"/>
    <property type="evidence" value="ECO:0007669"/>
    <property type="project" value="TreeGrafter"/>
</dbReference>
<feature type="compositionally biased region" description="Low complexity" evidence="7">
    <location>
        <begin position="676"/>
        <end position="761"/>
    </location>
</feature>
<keyword evidence="6" id="KW-0472">Membrane</keyword>
<feature type="compositionally biased region" description="Low complexity" evidence="7">
    <location>
        <begin position="412"/>
        <end position="424"/>
    </location>
</feature>
<evidence type="ECO:0000256" key="6">
    <source>
        <dbReference type="RuleBase" id="RU364101"/>
    </source>
</evidence>
<feature type="compositionally biased region" description="Polar residues" evidence="7">
    <location>
        <begin position="827"/>
        <end position="836"/>
    </location>
</feature>
<dbReference type="InParanoid" id="D3BG35"/>
<feature type="compositionally biased region" description="Pro residues" evidence="7">
    <location>
        <begin position="63"/>
        <end position="72"/>
    </location>
</feature>
<evidence type="ECO:0000256" key="7">
    <source>
        <dbReference type="SAM" id="MobiDB-lite"/>
    </source>
</evidence>
<feature type="compositionally biased region" description="Basic and acidic residues" evidence="7">
    <location>
        <begin position="427"/>
        <end position="448"/>
    </location>
</feature>
<feature type="compositionally biased region" description="Low complexity" evidence="7">
    <location>
        <begin position="84"/>
        <end position="106"/>
    </location>
</feature>
<dbReference type="PANTHER" id="PTHR13402:SF6">
    <property type="entry name" value="SECRETORY 16, ISOFORM I"/>
    <property type="match status" value="1"/>
</dbReference>
<dbReference type="Proteomes" id="UP000001396">
    <property type="component" value="Unassembled WGS sequence"/>
</dbReference>
<feature type="compositionally biased region" description="Polar residues" evidence="7">
    <location>
        <begin position="296"/>
        <end position="305"/>
    </location>
</feature>
<keyword evidence="3 6" id="KW-0813">Transport</keyword>
<feature type="compositionally biased region" description="Polar residues" evidence="7">
    <location>
        <begin position="602"/>
        <end position="618"/>
    </location>
</feature>
<dbReference type="FunCoup" id="D3BG35">
    <property type="interactions" value="137"/>
</dbReference>
<feature type="compositionally biased region" description="Low complexity" evidence="7">
    <location>
        <begin position="465"/>
        <end position="569"/>
    </location>
</feature>
<keyword evidence="6" id="KW-0653">Protein transport</keyword>
<feature type="compositionally biased region" description="Pro residues" evidence="7">
    <location>
        <begin position="800"/>
        <end position="815"/>
    </location>
</feature>
<feature type="compositionally biased region" description="Low complexity" evidence="7">
    <location>
        <begin position="124"/>
        <end position="145"/>
    </location>
</feature>
<evidence type="ECO:0000259" key="8">
    <source>
        <dbReference type="Pfam" id="PF12931"/>
    </source>
</evidence>
<dbReference type="GO" id="GO:0007030">
    <property type="term" value="P:Golgi organization"/>
    <property type="evidence" value="ECO:0007669"/>
    <property type="project" value="TreeGrafter"/>
</dbReference>
<feature type="compositionally biased region" description="Polar residues" evidence="7">
    <location>
        <begin position="236"/>
        <end position="281"/>
    </location>
</feature>
<dbReference type="Pfam" id="PF12932">
    <property type="entry name" value="Sec16"/>
    <property type="match status" value="1"/>
</dbReference>
<name>D3BG35_HETP5</name>
<feature type="compositionally biased region" description="Polar residues" evidence="7">
    <location>
        <begin position="631"/>
        <end position="675"/>
    </location>
</feature>
<feature type="region of interest" description="Disordered" evidence="7">
    <location>
        <begin position="1443"/>
        <end position="1526"/>
    </location>
</feature>
<evidence type="ECO:0000256" key="3">
    <source>
        <dbReference type="ARBA" id="ARBA00022448"/>
    </source>
</evidence>
<gene>
    <name evidence="10" type="primary">wimA</name>
    <name evidence="10" type="ORF">PPL_07486</name>
</gene>
<feature type="region of interest" description="Disordered" evidence="7">
    <location>
        <begin position="363"/>
        <end position="448"/>
    </location>
</feature>
<dbReference type="GeneID" id="31362967"/>
<sequence>MDNGFEVQFDGDNGESFFDSFSTPPQEPLAPAENAPTPPTPPQEQAQQPTQDSQHEVTTTSPQEPPQEPTQEPPQDLSVPTEEPPQQQQQQQNEQQLVEDLQQQIENLTIEQVESSPPPVQETTQSSQVDVEQVQQQQEQHQQEQQQHEQNEQTEIHTESQVQQQQQESEKNVEQPEQQQQNEIDNSIIDSMTVTSANSSQLDNSDVSNATSESFTSISNSVLSEDIPLVGDSGSKDSVTFLQETNSVSSNFEQDSIDSSQNSIPFSDTTEQFSTPSSTLPPATGDFFQQQQQQQPLATETTSQSSEKDCSSFFGDSASGNDDFSSFFTKPASPTIAAATTTTITSEPPAVVSQQQSVVAPAVVASQPPAPVQQQQQPAQPEKELSSFFGGDSGVGGGGNNFFGGGGGGNDDFGSSFFDTLIIQQEEEQRRKEQQELQRKQEEEQRRIQEEQHKLYLLEQQKQQQQAAQQQQWNGGYNNNQYGQQQQQYSGQQQQWNGYNNQYQQQPQPQQNQWGQPQQPQQQYPQASFFDQFSQQQQQPSAQQQQWSAYNNQYQQQQPPQPVPTNQYQPQPPAVNQYQPSVPVATNQYQPLQPQPLAQPPIATNQYQPASPVSHNISPPTTQQQPHQHQRQFSASTPQRSSEQVPYYQPSSPSTHTFNAQPPTHPQVQHLSGTTSPSHSPSSSYTQSSMPMPMPTPLQQQQQQPPAAHQYQVPSPSSSFSHSSYGNNSVTNNSNTATNHSNPGSVTSAASLSQSASGLPSYQPTHARTNSNEFSAMLKQQVGYTPSSPLQSQMQVATPQQPPLPVNPNSVPPSPSSYTPSLPMAIPSSNPGSLNASIPPPANLSGSYSQSPSQYPMASMQPQQNYYQQQQPSQPSMPIQYNQQQQQYQQSNQYYQQQGYQQGWGATPAVAKTDTPLFTRPHPVFTFGFGEPGWTIATLSQCIYFPGPLTNSTSKDTVNKWIQERIADIGSGRMDTLCSRDPEASHLLWELLVVLNNNEGQILDNEKNFDKTLHKLLLDNKNSMTNFPPQQLNRSDADLQILLNEMQNLLIRGDLVGAHKFTMDNQLWTHAIVLSHYLGPEAYGKTLLAFSNNSFPLGSPLKTVYSLYSNNTRELFKDLQGVNASPAFLESWKENIAALLFNGKAQGQKVIGEMGDRIWAIQKRVEAAHACYLLSDYQFGPLDNPNSRIVLLGGDHKVSKHYITTESLQRSEIYEYGKTLGNSQYSLPMILVYKFLYATLLCDLGMIEQSSKYINTIKNTLKNHNINNPNFIYQLDTFSERLMNFSSSKMNTSGSWIQLPSIFKFGFGGSKKSNNAPAAVVSTAPVPVVAAVAPVAAQPVKESPVKPAVTKSNSSLKFDDDEDLYSSFSTKTPKKDLSQPPAPTPEGETLDSATGMSQDDDKDKQAGGKSWWFWKKNKSNAKEMLLNDENKFIYDEKLGTWIEKGKPLPKPAEPTPPPPMMDPSPSPNGNYSTPGNSSPPVGMGSPMIPHSSSPHGDVGPNGEESSPLSPGVNKYSLISPNPGGKRRPRYLDTLNQSVYSGSGANLVSSNDGTNSAFKPSMPVPGQFEPSAPMPIEQQQPMATGMPQMMSGSPMGAAPPPMMGVAAPLPMMGSSPMGAAPPPMMGSSPMGAAPPPMMGSSPMGVAPPPMMGAAPPMMSSPPMGAPPMSASIPNFPPTQ</sequence>
<dbReference type="RefSeq" id="XP_020431748.1">
    <property type="nucleotide sequence ID" value="XM_020578321.1"/>
</dbReference>
<evidence type="ECO:0000256" key="2">
    <source>
        <dbReference type="ARBA" id="ARBA00005927"/>
    </source>
</evidence>
<accession>D3BG35</accession>
<proteinExistence type="inferred from homology"/>
<dbReference type="GO" id="GO:0012507">
    <property type="term" value="C:ER to Golgi transport vesicle membrane"/>
    <property type="evidence" value="ECO:0007669"/>
    <property type="project" value="TreeGrafter"/>
</dbReference>
<dbReference type="EMBL" id="ADBJ01000033">
    <property type="protein sequence ID" value="EFA79627.1"/>
    <property type="molecule type" value="Genomic_DNA"/>
</dbReference>
<protein>
    <recommendedName>
        <fullName evidence="6">Protein transport protein sec16</fullName>
    </recommendedName>
</protein>
<evidence type="ECO:0000259" key="9">
    <source>
        <dbReference type="Pfam" id="PF12932"/>
    </source>
</evidence>
<feature type="compositionally biased region" description="Polar residues" evidence="7">
    <location>
        <begin position="184"/>
        <end position="223"/>
    </location>
</feature>
<feature type="region of interest" description="Disordered" evidence="7">
    <location>
        <begin position="1656"/>
        <end position="1678"/>
    </location>
</feature>
<evidence type="ECO:0000256" key="4">
    <source>
        <dbReference type="ARBA" id="ARBA00022824"/>
    </source>
</evidence>
<dbReference type="Gene3D" id="1.25.40.1030">
    <property type="match status" value="1"/>
</dbReference>
<feature type="region of interest" description="Disordered" evidence="7">
    <location>
        <begin position="1"/>
        <end position="315"/>
    </location>
</feature>
<feature type="compositionally biased region" description="Low complexity" evidence="7">
    <location>
        <begin position="363"/>
        <end position="390"/>
    </location>
</feature>
<dbReference type="GO" id="GO:0016192">
    <property type="term" value="P:vesicle-mediated transport"/>
    <property type="evidence" value="ECO:0007669"/>
    <property type="project" value="UniProtKB-KW"/>
</dbReference>
<dbReference type="Pfam" id="PF12931">
    <property type="entry name" value="TPR_Sec16"/>
    <property type="match status" value="1"/>
</dbReference>
<dbReference type="GO" id="GO:0015031">
    <property type="term" value="P:protein transport"/>
    <property type="evidence" value="ECO:0007669"/>
    <property type="project" value="UniProtKB-KW"/>
</dbReference>
<feature type="domain" description="Sec16 central conserved" evidence="9">
    <location>
        <begin position="941"/>
        <end position="1000"/>
    </location>
</feature>
<evidence type="ECO:0000313" key="10">
    <source>
        <dbReference type="EMBL" id="EFA79627.1"/>
    </source>
</evidence>
<keyword evidence="5 6" id="KW-0931">ER-Golgi transport</keyword>